<sequence length="159" mass="18347">MAPVTNATWRIGPWKTIDYRQILRFFELFPGAAAMDLQDDVADWKGMTLEIAVFKALLKKVLECDELQNRVPKNGMPMEEKKAALAEATMVRENLKEMLEAVSAARDRLQTDIEHKIMTEESPLREKLLYNRHLISEFVLTPQWECYDVHFVAFCGTNA</sequence>
<organism evidence="2 3">
    <name type="scientific">Sporormia fimetaria CBS 119925</name>
    <dbReference type="NCBI Taxonomy" id="1340428"/>
    <lineage>
        <taxon>Eukaryota</taxon>
        <taxon>Fungi</taxon>
        <taxon>Dikarya</taxon>
        <taxon>Ascomycota</taxon>
        <taxon>Pezizomycotina</taxon>
        <taxon>Dothideomycetes</taxon>
        <taxon>Pleosporomycetidae</taxon>
        <taxon>Pleosporales</taxon>
        <taxon>Sporormiaceae</taxon>
        <taxon>Sporormia</taxon>
    </lineage>
</organism>
<name>A0A6A6VJD0_9PLEO</name>
<keyword evidence="3" id="KW-1185">Reference proteome</keyword>
<evidence type="ECO:0000256" key="1">
    <source>
        <dbReference type="SAM" id="Coils"/>
    </source>
</evidence>
<gene>
    <name evidence="2" type="ORF">M011DRAFT_474698</name>
</gene>
<feature type="coiled-coil region" evidence="1">
    <location>
        <begin position="78"/>
        <end position="112"/>
    </location>
</feature>
<proteinExistence type="predicted"/>
<evidence type="ECO:0000313" key="3">
    <source>
        <dbReference type="Proteomes" id="UP000799440"/>
    </source>
</evidence>
<keyword evidence="1" id="KW-0175">Coiled coil</keyword>
<dbReference type="Proteomes" id="UP000799440">
    <property type="component" value="Unassembled WGS sequence"/>
</dbReference>
<dbReference type="EMBL" id="MU006564">
    <property type="protein sequence ID" value="KAF2750233.1"/>
    <property type="molecule type" value="Genomic_DNA"/>
</dbReference>
<evidence type="ECO:0000313" key="2">
    <source>
        <dbReference type="EMBL" id="KAF2750233.1"/>
    </source>
</evidence>
<accession>A0A6A6VJD0</accession>
<reference evidence="2" key="1">
    <citation type="journal article" date="2020" name="Stud. Mycol.">
        <title>101 Dothideomycetes genomes: a test case for predicting lifestyles and emergence of pathogens.</title>
        <authorList>
            <person name="Haridas S."/>
            <person name="Albert R."/>
            <person name="Binder M."/>
            <person name="Bloem J."/>
            <person name="Labutti K."/>
            <person name="Salamov A."/>
            <person name="Andreopoulos B."/>
            <person name="Baker S."/>
            <person name="Barry K."/>
            <person name="Bills G."/>
            <person name="Bluhm B."/>
            <person name="Cannon C."/>
            <person name="Castanera R."/>
            <person name="Culley D."/>
            <person name="Daum C."/>
            <person name="Ezra D."/>
            <person name="Gonzalez J."/>
            <person name="Henrissat B."/>
            <person name="Kuo A."/>
            <person name="Liang C."/>
            <person name="Lipzen A."/>
            <person name="Lutzoni F."/>
            <person name="Magnuson J."/>
            <person name="Mondo S."/>
            <person name="Nolan M."/>
            <person name="Ohm R."/>
            <person name="Pangilinan J."/>
            <person name="Park H.-J."/>
            <person name="Ramirez L."/>
            <person name="Alfaro M."/>
            <person name="Sun H."/>
            <person name="Tritt A."/>
            <person name="Yoshinaga Y."/>
            <person name="Zwiers L.-H."/>
            <person name="Turgeon B."/>
            <person name="Goodwin S."/>
            <person name="Spatafora J."/>
            <person name="Crous P."/>
            <person name="Grigoriev I."/>
        </authorList>
    </citation>
    <scope>NUCLEOTIDE SEQUENCE</scope>
    <source>
        <strain evidence="2">CBS 119925</strain>
    </source>
</reference>
<protein>
    <submittedName>
        <fullName evidence="2">Uncharacterized protein</fullName>
    </submittedName>
</protein>
<dbReference type="AlphaFoldDB" id="A0A6A6VJD0"/>